<dbReference type="SUPFAM" id="SSF52467">
    <property type="entry name" value="DHS-like NAD/FAD-binding domain"/>
    <property type="match status" value="1"/>
</dbReference>
<feature type="binding site" evidence="6">
    <location>
        <position position="155"/>
    </location>
    <ligand>
        <name>Zn(2+)</name>
        <dbReference type="ChEBI" id="CHEBI:29105"/>
    </ligand>
</feature>
<dbReference type="InterPro" id="IPR050134">
    <property type="entry name" value="NAD-dep_sirtuin_deacylases"/>
</dbReference>
<dbReference type="PANTHER" id="PTHR11085">
    <property type="entry name" value="NAD-DEPENDENT PROTEIN DEACYLASE SIRTUIN-5, MITOCHONDRIAL-RELATED"/>
    <property type="match status" value="1"/>
</dbReference>
<sequence>TMTVPPIKSPSSSMEAFLKVLSTAKRVVILSGAGLSAASGIPTYRGPDGLWTTSFDPLEVSTPQGFREDPGRVWQFHHVQRQIMMDARPNAAHYAIAKLADPTVRRSLMPCLSEDAPPLHVTQNIDKLYRVAVREMYGGGTHFIEMHGSAFKTVCTQCQYVRTNFGERVLSPALDGATLQEDPTSASSTPISQLPRCGGDAWTPGSNRHGRCGGLLRPAVVWFGEHPHELGELNRVLNWTDVLILVGTSALVYPAAGFSKIVKSRGGIVAVFNLDSANQDDADFLFLGPCEETLPKLVEGL</sequence>
<dbReference type="OrthoDB" id="424302at2759"/>
<keyword evidence="6" id="KW-0862">Zinc</keyword>
<feature type="binding site" evidence="6">
    <location>
        <position position="197"/>
    </location>
    <ligand>
        <name>Zn(2+)</name>
        <dbReference type="ChEBI" id="CHEBI:29105"/>
    </ligand>
</feature>
<feature type="binding site" evidence="6">
    <location>
        <position position="212"/>
    </location>
    <ligand>
        <name>Zn(2+)</name>
        <dbReference type="ChEBI" id="CHEBI:29105"/>
    </ligand>
</feature>
<keyword evidence="5" id="KW-0496">Mitochondrion</keyword>
<comment type="similarity">
    <text evidence="2">Belongs to the sirtuin family. Class I subfamily.</text>
</comment>
<keyword evidence="3" id="KW-0808">Transferase</keyword>
<dbReference type="Pfam" id="PF02146">
    <property type="entry name" value="SIR2"/>
    <property type="match status" value="1"/>
</dbReference>
<dbReference type="PROSITE" id="PS50305">
    <property type="entry name" value="SIRTUIN"/>
    <property type="match status" value="1"/>
</dbReference>
<keyword evidence="9" id="KW-1185">Reference proteome</keyword>
<name>A0A0D6ZZG0_9AGAR</name>
<dbReference type="GO" id="GO:0005634">
    <property type="term" value="C:nucleus"/>
    <property type="evidence" value="ECO:0007669"/>
    <property type="project" value="TreeGrafter"/>
</dbReference>
<dbReference type="GO" id="GO:0005739">
    <property type="term" value="C:mitochondrion"/>
    <property type="evidence" value="ECO:0007669"/>
    <property type="project" value="UniProtKB-SubCell"/>
</dbReference>
<dbReference type="Proteomes" id="UP000054144">
    <property type="component" value="Unassembled WGS sequence"/>
</dbReference>
<organism evidence="8 9">
    <name type="scientific">Fistulina hepatica ATCC 64428</name>
    <dbReference type="NCBI Taxonomy" id="1128425"/>
    <lineage>
        <taxon>Eukaryota</taxon>
        <taxon>Fungi</taxon>
        <taxon>Dikarya</taxon>
        <taxon>Basidiomycota</taxon>
        <taxon>Agaricomycotina</taxon>
        <taxon>Agaricomycetes</taxon>
        <taxon>Agaricomycetidae</taxon>
        <taxon>Agaricales</taxon>
        <taxon>Fistulinaceae</taxon>
        <taxon>Fistulina</taxon>
    </lineage>
</organism>
<dbReference type="InterPro" id="IPR029035">
    <property type="entry name" value="DHS-like_NAD/FAD-binding_dom"/>
</dbReference>
<keyword evidence="6" id="KW-0479">Metal-binding</keyword>
<keyword evidence="4" id="KW-0520">NAD</keyword>
<protein>
    <submittedName>
        <fullName evidence="8">DHS-like NAD/FAD-binding domain-containing protein</fullName>
    </submittedName>
</protein>
<dbReference type="EMBL" id="KN882151">
    <property type="protein sequence ID" value="KIY42890.1"/>
    <property type="molecule type" value="Genomic_DNA"/>
</dbReference>
<reference evidence="8 9" key="1">
    <citation type="journal article" date="2015" name="Fungal Genet. Biol.">
        <title>Evolution of novel wood decay mechanisms in Agaricales revealed by the genome sequences of Fistulina hepatica and Cylindrobasidium torrendii.</title>
        <authorList>
            <person name="Floudas D."/>
            <person name="Held B.W."/>
            <person name="Riley R."/>
            <person name="Nagy L.G."/>
            <person name="Koehler G."/>
            <person name="Ransdell A.S."/>
            <person name="Younus H."/>
            <person name="Chow J."/>
            <person name="Chiniquy J."/>
            <person name="Lipzen A."/>
            <person name="Tritt A."/>
            <person name="Sun H."/>
            <person name="Haridas S."/>
            <person name="LaButti K."/>
            <person name="Ohm R.A."/>
            <person name="Kues U."/>
            <person name="Blanchette R.A."/>
            <person name="Grigoriev I.V."/>
            <person name="Minto R.E."/>
            <person name="Hibbett D.S."/>
        </authorList>
    </citation>
    <scope>NUCLEOTIDE SEQUENCE [LARGE SCALE GENOMIC DNA]</scope>
    <source>
        <strain evidence="8 9">ATCC 64428</strain>
    </source>
</reference>
<evidence type="ECO:0000256" key="4">
    <source>
        <dbReference type="ARBA" id="ARBA00023027"/>
    </source>
</evidence>
<gene>
    <name evidence="8" type="ORF">FISHEDRAFT_54558</name>
</gene>
<evidence type="ECO:0000256" key="5">
    <source>
        <dbReference type="ARBA" id="ARBA00023128"/>
    </source>
</evidence>
<dbReference type="InterPro" id="IPR026591">
    <property type="entry name" value="Sirtuin_cat_small_dom_sf"/>
</dbReference>
<dbReference type="Gene3D" id="3.30.1600.10">
    <property type="entry name" value="SIR2/SIRT2 'Small Domain"/>
    <property type="match status" value="1"/>
</dbReference>
<evidence type="ECO:0000256" key="2">
    <source>
        <dbReference type="ARBA" id="ARBA00006924"/>
    </source>
</evidence>
<feature type="non-terminal residue" evidence="8">
    <location>
        <position position="1"/>
    </location>
</feature>
<evidence type="ECO:0000256" key="3">
    <source>
        <dbReference type="ARBA" id="ARBA00022679"/>
    </source>
</evidence>
<dbReference type="AlphaFoldDB" id="A0A0D6ZZG0"/>
<dbReference type="Gene3D" id="3.40.50.1220">
    <property type="entry name" value="TPP-binding domain"/>
    <property type="match status" value="1"/>
</dbReference>
<dbReference type="InterPro" id="IPR003000">
    <property type="entry name" value="Sirtuin"/>
</dbReference>
<dbReference type="GO" id="GO:0017136">
    <property type="term" value="F:histone deacetylase activity, NAD-dependent"/>
    <property type="evidence" value="ECO:0007669"/>
    <property type="project" value="TreeGrafter"/>
</dbReference>
<comment type="subcellular location">
    <subcellularLocation>
        <location evidence="1">Mitochondrion</location>
    </subcellularLocation>
</comment>
<dbReference type="GO" id="GO:0070403">
    <property type="term" value="F:NAD+ binding"/>
    <property type="evidence" value="ECO:0007669"/>
    <property type="project" value="InterPro"/>
</dbReference>
<accession>A0A0D6ZZG0</accession>
<evidence type="ECO:0000313" key="9">
    <source>
        <dbReference type="Proteomes" id="UP000054144"/>
    </source>
</evidence>
<evidence type="ECO:0000259" key="7">
    <source>
        <dbReference type="PROSITE" id="PS50305"/>
    </source>
</evidence>
<dbReference type="PANTHER" id="PTHR11085:SF10">
    <property type="entry name" value="NAD-DEPENDENT PROTEIN DEACYLASE SIRTUIN-5, MITOCHONDRIAL-RELATED"/>
    <property type="match status" value="1"/>
</dbReference>
<feature type="domain" description="Deacetylase sirtuin-type" evidence="7">
    <location>
        <begin position="7"/>
        <end position="301"/>
    </location>
</feature>
<dbReference type="GO" id="GO:0046872">
    <property type="term" value="F:metal ion binding"/>
    <property type="evidence" value="ECO:0007669"/>
    <property type="project" value="UniProtKB-KW"/>
</dbReference>
<evidence type="ECO:0000256" key="6">
    <source>
        <dbReference type="PROSITE-ProRule" id="PRU00236"/>
    </source>
</evidence>
<dbReference type="InterPro" id="IPR026590">
    <property type="entry name" value="Ssirtuin_cat_dom"/>
</dbReference>
<proteinExistence type="inferred from homology"/>
<feature type="active site" description="Proton acceptor" evidence="6">
    <location>
        <position position="147"/>
    </location>
</feature>
<evidence type="ECO:0000256" key="1">
    <source>
        <dbReference type="ARBA" id="ARBA00004173"/>
    </source>
</evidence>
<feature type="binding site" evidence="6">
    <location>
        <position position="158"/>
    </location>
    <ligand>
        <name>Zn(2+)</name>
        <dbReference type="ChEBI" id="CHEBI:29105"/>
    </ligand>
</feature>
<evidence type="ECO:0000313" key="8">
    <source>
        <dbReference type="EMBL" id="KIY42890.1"/>
    </source>
</evidence>